<evidence type="ECO:0000256" key="1">
    <source>
        <dbReference type="ARBA" id="ARBA00022723"/>
    </source>
</evidence>
<comment type="similarity">
    <text evidence="4">Belongs to the cyclic nucleotide phosphodiesterase class-III family.</text>
</comment>
<dbReference type="EMBL" id="CP023526">
    <property type="protein sequence ID" value="ATF95444.1"/>
    <property type="molecule type" value="Genomic_DNA"/>
</dbReference>
<geneLocation type="plasmid" evidence="6">
    <name>unnamed</name>
</geneLocation>
<proteinExistence type="inferred from homology"/>
<evidence type="ECO:0000313" key="6">
    <source>
        <dbReference type="EMBL" id="ATF95444.1"/>
    </source>
</evidence>
<sequence>MRILQLTDIHLFSDTSSAAAIKNRASFDSVVSYIISHRDLLNVDGIVVSGDISHDGSVESYRYFFSKMELLDIPYAYLLGNHDSAEHVLLAHQQHGGINNVDAFQLSDSQWRILFVNSVVKGDDYGLISPQELNQLESQLSDSDRKTAVFLHHHLLPVGTPLVDECLLLNGHELLSVCRRNGVRFIGSGHAHTLFQRKTGDILLSVSPAVCHQWENGATSVKIVENSGFSVISLADRPVIKTFII</sequence>
<evidence type="ECO:0000313" key="7">
    <source>
        <dbReference type="EMBL" id="SQC92134.1"/>
    </source>
</evidence>
<keyword evidence="6" id="KW-0614">Plasmid</keyword>
<gene>
    <name evidence="7" type="primary">cpdA_3</name>
    <name evidence="6" type="ORF">CO704_25545</name>
    <name evidence="7" type="ORF">NCTC12120_05321</name>
</gene>
<dbReference type="RefSeq" id="WP_061277635.1">
    <property type="nucleotide sequence ID" value="NZ_CP023526.1"/>
</dbReference>
<dbReference type="GO" id="GO:0046872">
    <property type="term" value="F:metal ion binding"/>
    <property type="evidence" value="ECO:0007669"/>
    <property type="project" value="UniProtKB-KW"/>
</dbReference>
<dbReference type="EC" id="3.1.4.17" evidence="7"/>
<name>A0A291E5V2_9ENTR</name>
<evidence type="ECO:0000313" key="8">
    <source>
        <dbReference type="Proteomes" id="UP000217979"/>
    </source>
</evidence>
<keyword evidence="2 7" id="KW-0378">Hydrolase</keyword>
<accession>A0A291E5V2</accession>
<evidence type="ECO:0000313" key="9">
    <source>
        <dbReference type="Proteomes" id="UP000251197"/>
    </source>
</evidence>
<evidence type="ECO:0000256" key="3">
    <source>
        <dbReference type="ARBA" id="ARBA00023004"/>
    </source>
</evidence>
<protein>
    <submittedName>
        <fullName evidence="7">3',5'-cyclic adenosine monophosphate phosphodiesterase CpdA</fullName>
        <ecNumber evidence="7">3.1.4.17</ecNumber>
    </submittedName>
</protein>
<dbReference type="SUPFAM" id="SSF56300">
    <property type="entry name" value="Metallo-dependent phosphatases"/>
    <property type="match status" value="1"/>
</dbReference>
<keyword evidence="1" id="KW-0479">Metal-binding</keyword>
<evidence type="ECO:0000259" key="5">
    <source>
        <dbReference type="Pfam" id="PF00149"/>
    </source>
</evidence>
<dbReference type="InterPro" id="IPR029052">
    <property type="entry name" value="Metallo-depent_PP-like"/>
</dbReference>
<dbReference type="GO" id="GO:0004114">
    <property type="term" value="F:3',5'-cyclic-nucleotide phosphodiesterase activity"/>
    <property type="evidence" value="ECO:0007669"/>
    <property type="project" value="UniProtKB-EC"/>
</dbReference>
<evidence type="ECO:0000256" key="4">
    <source>
        <dbReference type="ARBA" id="ARBA00025742"/>
    </source>
</evidence>
<dbReference type="EMBL" id="UAVU01000009">
    <property type="protein sequence ID" value="SQC92134.1"/>
    <property type="molecule type" value="Genomic_DNA"/>
</dbReference>
<reference evidence="6 8" key="1">
    <citation type="submission" date="2017-09" db="EMBL/GenBank/DDBJ databases">
        <title>FDA dAtabase for Regulatory Grade micrObial Sequences (FDA-ARGOS): Supporting development and validation of Infectious Disease Dx tests.</title>
        <authorList>
            <person name="Minogue T."/>
            <person name="Wolcott M."/>
            <person name="Wasieloski L."/>
            <person name="Aguilar W."/>
            <person name="Moore D."/>
            <person name="Tallon L."/>
            <person name="Sadzewicz L."/>
            <person name="Ott S."/>
            <person name="Zhao X."/>
            <person name="Nagaraj S."/>
            <person name="Vavikolanu K."/>
            <person name="Aluvathingal J."/>
            <person name="Nadendla S."/>
            <person name="Sichtig H."/>
        </authorList>
    </citation>
    <scope>NUCLEOTIDE SEQUENCE [LARGE SCALE GENOMIC DNA]</scope>
    <source>
        <strain evidence="6 8">FDAARGOS_392</strain>
        <plasmid evidence="8">Plasmid unnamed</plasmid>
        <plasmid evidence="6">unnamed</plasmid>
    </source>
</reference>
<dbReference type="Pfam" id="PF00149">
    <property type="entry name" value="Metallophos"/>
    <property type="match status" value="1"/>
</dbReference>
<dbReference type="Proteomes" id="UP000217979">
    <property type="component" value="Plasmid unnamed"/>
</dbReference>
<dbReference type="Proteomes" id="UP000251197">
    <property type="component" value="Unassembled WGS sequence"/>
</dbReference>
<evidence type="ECO:0000256" key="2">
    <source>
        <dbReference type="ARBA" id="ARBA00022801"/>
    </source>
</evidence>
<organism evidence="6 8">
    <name type="scientific">Cedecea neteri</name>
    <dbReference type="NCBI Taxonomy" id="158822"/>
    <lineage>
        <taxon>Bacteria</taxon>
        <taxon>Pseudomonadati</taxon>
        <taxon>Pseudomonadota</taxon>
        <taxon>Gammaproteobacteria</taxon>
        <taxon>Enterobacterales</taxon>
        <taxon>Enterobacteriaceae</taxon>
        <taxon>Cedecea</taxon>
    </lineage>
</organism>
<feature type="domain" description="Calcineurin-like phosphoesterase" evidence="5">
    <location>
        <begin position="1"/>
        <end position="193"/>
    </location>
</feature>
<reference evidence="7 9" key="2">
    <citation type="submission" date="2018-06" db="EMBL/GenBank/DDBJ databases">
        <authorList>
            <consortium name="Pathogen Informatics"/>
            <person name="Doyle S."/>
        </authorList>
    </citation>
    <scope>NUCLEOTIDE SEQUENCE [LARGE SCALE GENOMIC DNA]</scope>
    <source>
        <strain evidence="7 9">NCTC12120</strain>
    </source>
</reference>
<dbReference type="InterPro" id="IPR004843">
    <property type="entry name" value="Calcineurin-like_PHP"/>
</dbReference>
<dbReference type="Gene3D" id="3.60.21.10">
    <property type="match status" value="1"/>
</dbReference>
<keyword evidence="3" id="KW-0408">Iron</keyword>
<dbReference type="PANTHER" id="PTHR42988:SF2">
    <property type="entry name" value="CYCLIC NUCLEOTIDE PHOSPHODIESTERASE CBUA0032-RELATED"/>
    <property type="match status" value="1"/>
</dbReference>
<dbReference type="PANTHER" id="PTHR42988">
    <property type="entry name" value="PHOSPHOHYDROLASE"/>
    <property type="match status" value="1"/>
</dbReference>
<dbReference type="InterPro" id="IPR050884">
    <property type="entry name" value="CNP_phosphodiesterase-III"/>
</dbReference>
<dbReference type="AlphaFoldDB" id="A0A291E5V2"/>